<dbReference type="GO" id="GO:0004322">
    <property type="term" value="F:ferroxidase activity"/>
    <property type="evidence" value="ECO:0007669"/>
    <property type="project" value="TreeGrafter"/>
</dbReference>
<dbReference type="GO" id="GO:0008199">
    <property type="term" value="F:ferric iron binding"/>
    <property type="evidence" value="ECO:0007669"/>
    <property type="project" value="InterPro"/>
</dbReference>
<accession>A0A517ZUM7</accession>
<dbReference type="FunFam" id="1.20.1260.10:FF:000001">
    <property type="entry name" value="Non-heme ferritin"/>
    <property type="match status" value="1"/>
</dbReference>
<dbReference type="GO" id="GO:0005829">
    <property type="term" value="C:cytosol"/>
    <property type="evidence" value="ECO:0007669"/>
    <property type="project" value="TreeGrafter"/>
</dbReference>
<organism evidence="9 10">
    <name type="scientific">Symmachiella dynata</name>
    <dbReference type="NCBI Taxonomy" id="2527995"/>
    <lineage>
        <taxon>Bacteria</taxon>
        <taxon>Pseudomonadati</taxon>
        <taxon>Planctomycetota</taxon>
        <taxon>Planctomycetia</taxon>
        <taxon>Planctomycetales</taxon>
        <taxon>Planctomycetaceae</taxon>
        <taxon>Symmachiella</taxon>
    </lineage>
</organism>
<dbReference type="SUPFAM" id="SSF47240">
    <property type="entry name" value="Ferritin-like"/>
    <property type="match status" value="1"/>
</dbReference>
<gene>
    <name evidence="9" type="primary">ftnA</name>
    <name evidence="9" type="ORF">Mal52_46780</name>
</gene>
<comment type="function">
    <text evidence="7">Iron-storage protein.</text>
</comment>
<dbReference type="Gene3D" id="1.20.1260.10">
    <property type="match status" value="1"/>
</dbReference>
<dbReference type="AlphaFoldDB" id="A0A517ZUM7"/>
<dbReference type="CDD" id="cd01055">
    <property type="entry name" value="Nonheme_Ferritin"/>
    <property type="match status" value="1"/>
</dbReference>
<dbReference type="PANTHER" id="PTHR11431">
    <property type="entry name" value="FERRITIN"/>
    <property type="match status" value="1"/>
</dbReference>
<dbReference type="InterPro" id="IPR041719">
    <property type="entry name" value="Ferritin_prok"/>
</dbReference>
<keyword evidence="5 6" id="KW-0408">Iron</keyword>
<feature type="binding site" evidence="6">
    <location>
        <position position="94"/>
    </location>
    <ligand>
        <name>Fe cation</name>
        <dbReference type="ChEBI" id="CHEBI:24875"/>
        <label>1</label>
    </ligand>
</feature>
<feature type="domain" description="Ferritin-like diiron" evidence="8">
    <location>
        <begin position="1"/>
        <end position="145"/>
    </location>
</feature>
<proteinExistence type="inferred from homology"/>
<feature type="binding site" evidence="6">
    <location>
        <position position="17"/>
    </location>
    <ligand>
        <name>Fe cation</name>
        <dbReference type="ChEBI" id="CHEBI:24875"/>
        <label>1</label>
    </ligand>
</feature>
<dbReference type="Proteomes" id="UP000319383">
    <property type="component" value="Chromosome"/>
</dbReference>
<evidence type="ECO:0000256" key="5">
    <source>
        <dbReference type="ARBA" id="ARBA00023004"/>
    </source>
</evidence>
<evidence type="ECO:0000259" key="8">
    <source>
        <dbReference type="PROSITE" id="PS50905"/>
    </source>
</evidence>
<dbReference type="GO" id="GO:0008198">
    <property type="term" value="F:ferrous iron binding"/>
    <property type="evidence" value="ECO:0007669"/>
    <property type="project" value="TreeGrafter"/>
</dbReference>
<dbReference type="KEGG" id="sdyn:Mal52_46780"/>
<evidence type="ECO:0000256" key="2">
    <source>
        <dbReference type="ARBA" id="ARBA00022434"/>
    </source>
</evidence>
<dbReference type="InterPro" id="IPR001519">
    <property type="entry name" value="Ferritin"/>
</dbReference>
<keyword evidence="4 9" id="KW-0560">Oxidoreductase</keyword>
<dbReference type="EMBL" id="CP036276">
    <property type="protein sequence ID" value="QDU46179.1"/>
    <property type="molecule type" value="Genomic_DNA"/>
</dbReference>
<keyword evidence="10" id="KW-1185">Reference proteome</keyword>
<evidence type="ECO:0000256" key="7">
    <source>
        <dbReference type="RuleBase" id="RU361145"/>
    </source>
</evidence>
<keyword evidence="2 7" id="KW-0409">Iron storage</keyword>
<protein>
    <recommendedName>
        <fullName evidence="7">Ferritin</fullName>
        <ecNumber evidence="7">1.16.3.2</ecNumber>
    </recommendedName>
</protein>
<evidence type="ECO:0000256" key="1">
    <source>
        <dbReference type="ARBA" id="ARBA00006950"/>
    </source>
</evidence>
<keyword evidence="3 6" id="KW-0479">Metal-binding</keyword>
<name>A0A517ZUM7_9PLAN</name>
<dbReference type="InterPro" id="IPR009040">
    <property type="entry name" value="Ferritin-like_diiron"/>
</dbReference>
<feature type="binding site" evidence="6">
    <location>
        <position position="53"/>
    </location>
    <ligand>
        <name>Fe cation</name>
        <dbReference type="ChEBI" id="CHEBI:24875"/>
        <label>1</label>
    </ligand>
</feature>
<evidence type="ECO:0000313" key="9">
    <source>
        <dbReference type="EMBL" id="QDU46179.1"/>
    </source>
</evidence>
<reference evidence="9 10" key="1">
    <citation type="submission" date="2019-02" db="EMBL/GenBank/DDBJ databases">
        <title>Deep-cultivation of Planctomycetes and their phenomic and genomic characterization uncovers novel biology.</title>
        <authorList>
            <person name="Wiegand S."/>
            <person name="Jogler M."/>
            <person name="Boedeker C."/>
            <person name="Pinto D."/>
            <person name="Vollmers J."/>
            <person name="Rivas-Marin E."/>
            <person name="Kohn T."/>
            <person name="Peeters S.H."/>
            <person name="Heuer A."/>
            <person name="Rast P."/>
            <person name="Oberbeckmann S."/>
            <person name="Bunk B."/>
            <person name="Jeske O."/>
            <person name="Meyerdierks A."/>
            <person name="Storesund J.E."/>
            <person name="Kallscheuer N."/>
            <person name="Luecker S."/>
            <person name="Lage O.M."/>
            <person name="Pohl T."/>
            <person name="Merkel B.J."/>
            <person name="Hornburger P."/>
            <person name="Mueller R.-W."/>
            <person name="Bruemmer F."/>
            <person name="Labrenz M."/>
            <person name="Spormann A.M."/>
            <person name="Op den Camp H."/>
            <person name="Overmann J."/>
            <person name="Amann R."/>
            <person name="Jetten M.S.M."/>
            <person name="Mascher T."/>
            <person name="Medema M.H."/>
            <person name="Devos D.P."/>
            <person name="Kaster A.-K."/>
            <person name="Ovreas L."/>
            <person name="Rohde M."/>
            <person name="Galperin M.Y."/>
            <person name="Jogler C."/>
        </authorList>
    </citation>
    <scope>NUCLEOTIDE SEQUENCE [LARGE SCALE GENOMIC DNA]</scope>
    <source>
        <strain evidence="9 10">Mal52</strain>
    </source>
</reference>
<comment type="catalytic activity">
    <reaction evidence="7">
        <text>4 Fe(2+) + O2 + 6 H2O = 4 iron(III) oxide-hydroxide + 12 H(+)</text>
        <dbReference type="Rhea" id="RHEA:11972"/>
        <dbReference type="ChEBI" id="CHEBI:15377"/>
        <dbReference type="ChEBI" id="CHEBI:15378"/>
        <dbReference type="ChEBI" id="CHEBI:15379"/>
        <dbReference type="ChEBI" id="CHEBI:29033"/>
        <dbReference type="ChEBI" id="CHEBI:78619"/>
        <dbReference type="EC" id="1.16.3.2"/>
    </reaction>
</comment>
<feature type="binding site" evidence="6">
    <location>
        <position position="127"/>
    </location>
    <ligand>
        <name>Fe cation</name>
        <dbReference type="ChEBI" id="CHEBI:24875"/>
        <label>1</label>
    </ligand>
</feature>
<sequence length="170" mass="19516">MTKELVFNALNEQVGSELSAWYSYLGMSAWCSSQQLNGSARWLRAQAQEEYTHAMKLYDFLVERNAPVQLKQIEPPQAEFESIVEIFHAALKQEEENTQRIDAIFQMALDQRAFASLVELQWFITEQVEEEKTARENLAKVKMVSQDPAAILEFDRVLGERDLVLDTSPA</sequence>
<dbReference type="InterPro" id="IPR008331">
    <property type="entry name" value="Ferritin_DPS_dom"/>
</dbReference>
<evidence type="ECO:0000313" key="10">
    <source>
        <dbReference type="Proteomes" id="UP000319383"/>
    </source>
</evidence>
<evidence type="ECO:0000256" key="6">
    <source>
        <dbReference type="PIRSR" id="PIRSR601519-1"/>
    </source>
</evidence>
<dbReference type="InterPro" id="IPR009078">
    <property type="entry name" value="Ferritin-like_SF"/>
</dbReference>
<comment type="subcellular location">
    <subcellularLocation>
        <location evidence="7">Cytoplasm</location>
    </subcellularLocation>
</comment>
<dbReference type="PANTHER" id="PTHR11431:SF127">
    <property type="entry name" value="BACTERIAL NON-HEME FERRITIN"/>
    <property type="match status" value="1"/>
</dbReference>
<dbReference type="RefSeq" id="WP_145378718.1">
    <property type="nucleotide sequence ID" value="NZ_CP036276.1"/>
</dbReference>
<dbReference type="GO" id="GO:0006879">
    <property type="term" value="P:intracellular iron ion homeostasis"/>
    <property type="evidence" value="ECO:0007669"/>
    <property type="project" value="UniProtKB-KW"/>
</dbReference>
<evidence type="ECO:0000256" key="3">
    <source>
        <dbReference type="ARBA" id="ARBA00022723"/>
    </source>
</evidence>
<dbReference type="Pfam" id="PF00210">
    <property type="entry name" value="Ferritin"/>
    <property type="match status" value="1"/>
</dbReference>
<keyword evidence="7" id="KW-0963">Cytoplasm</keyword>
<comment type="similarity">
    <text evidence="1 7">Belongs to the ferritin family. Prokaryotic subfamily.</text>
</comment>
<dbReference type="GO" id="GO:0042802">
    <property type="term" value="F:identical protein binding"/>
    <property type="evidence" value="ECO:0007669"/>
    <property type="project" value="UniProtKB-ARBA"/>
</dbReference>
<dbReference type="EC" id="1.16.3.2" evidence="7"/>
<dbReference type="InterPro" id="IPR012347">
    <property type="entry name" value="Ferritin-like"/>
</dbReference>
<feature type="binding site" evidence="6">
    <location>
        <position position="50"/>
    </location>
    <ligand>
        <name>Fe cation</name>
        <dbReference type="ChEBI" id="CHEBI:24875"/>
        <label>1</label>
    </ligand>
</feature>
<dbReference type="GO" id="GO:0006826">
    <property type="term" value="P:iron ion transport"/>
    <property type="evidence" value="ECO:0007669"/>
    <property type="project" value="InterPro"/>
</dbReference>
<evidence type="ECO:0000256" key="4">
    <source>
        <dbReference type="ARBA" id="ARBA00023002"/>
    </source>
</evidence>
<dbReference type="PROSITE" id="PS50905">
    <property type="entry name" value="FERRITIN_LIKE"/>
    <property type="match status" value="1"/>
</dbReference>